<dbReference type="GO" id="GO:0071555">
    <property type="term" value="P:cell wall organization"/>
    <property type="evidence" value="ECO:0007669"/>
    <property type="project" value="UniProtKB-KW"/>
</dbReference>
<evidence type="ECO:0000256" key="6">
    <source>
        <dbReference type="ARBA" id="ARBA00023316"/>
    </source>
</evidence>
<protein>
    <submittedName>
        <fullName evidence="13">D-alanyl-D-alanine carboxypeptidase DacF</fullName>
        <ecNumber evidence="13">3.4.16.4</ecNumber>
    </submittedName>
</protein>
<dbReference type="InterPro" id="IPR001967">
    <property type="entry name" value="Peptidase_S11_N"/>
</dbReference>
<feature type="active site" evidence="7">
    <location>
        <position position="115"/>
    </location>
</feature>
<feature type="binding site" evidence="8">
    <location>
        <position position="217"/>
    </location>
    <ligand>
        <name>substrate</name>
    </ligand>
</feature>
<organism evidence="13 14">
    <name type="scientific">Variibacter gotjawalensis</name>
    <dbReference type="NCBI Taxonomy" id="1333996"/>
    <lineage>
        <taxon>Bacteria</taxon>
        <taxon>Pseudomonadati</taxon>
        <taxon>Pseudomonadota</taxon>
        <taxon>Alphaproteobacteria</taxon>
        <taxon>Hyphomicrobiales</taxon>
        <taxon>Nitrobacteraceae</taxon>
        <taxon>Variibacter</taxon>
    </lineage>
</organism>
<feature type="compositionally biased region" description="Basic and acidic residues" evidence="10">
    <location>
        <begin position="296"/>
        <end position="306"/>
    </location>
</feature>
<gene>
    <name evidence="13" type="primary">dacF_1</name>
    <name evidence="13" type="ORF">GJW-30_1_00151</name>
</gene>
<dbReference type="PANTHER" id="PTHR21581">
    <property type="entry name" value="D-ALANYL-D-ALANINE CARBOXYPEPTIDASE"/>
    <property type="match status" value="1"/>
</dbReference>
<feature type="signal peptide" evidence="11">
    <location>
        <begin position="1"/>
        <end position="28"/>
    </location>
</feature>
<evidence type="ECO:0000256" key="7">
    <source>
        <dbReference type="PIRSR" id="PIRSR618044-1"/>
    </source>
</evidence>
<evidence type="ECO:0000256" key="5">
    <source>
        <dbReference type="ARBA" id="ARBA00022984"/>
    </source>
</evidence>
<proteinExistence type="inferred from homology"/>
<feature type="region of interest" description="Disordered" evidence="10">
    <location>
        <begin position="296"/>
        <end position="328"/>
    </location>
</feature>
<keyword evidence="3 13" id="KW-0378">Hydrolase</keyword>
<dbReference type="EC" id="3.4.16.4" evidence="13"/>
<evidence type="ECO:0000256" key="11">
    <source>
        <dbReference type="SAM" id="SignalP"/>
    </source>
</evidence>
<dbReference type="InterPro" id="IPR018044">
    <property type="entry name" value="Peptidase_S11"/>
</dbReference>
<keyword evidence="4" id="KW-0133">Cell shape</keyword>
<feature type="active site" description="Acyl-ester intermediate" evidence="7">
    <location>
        <position position="55"/>
    </location>
</feature>
<evidence type="ECO:0000256" key="9">
    <source>
        <dbReference type="RuleBase" id="RU004016"/>
    </source>
</evidence>
<comment type="similarity">
    <text evidence="1 9">Belongs to the peptidase S11 family.</text>
</comment>
<dbReference type="Pfam" id="PF00768">
    <property type="entry name" value="Peptidase_S11"/>
    <property type="match status" value="1"/>
</dbReference>
<evidence type="ECO:0000313" key="13">
    <source>
        <dbReference type="EMBL" id="BAT57644.1"/>
    </source>
</evidence>
<dbReference type="EMBL" id="AP014946">
    <property type="protein sequence ID" value="BAT57644.1"/>
    <property type="molecule type" value="Genomic_DNA"/>
</dbReference>
<evidence type="ECO:0000259" key="12">
    <source>
        <dbReference type="Pfam" id="PF00768"/>
    </source>
</evidence>
<keyword evidence="2 11" id="KW-0732">Signal</keyword>
<dbReference type="GO" id="GO:0008360">
    <property type="term" value="P:regulation of cell shape"/>
    <property type="evidence" value="ECO:0007669"/>
    <property type="project" value="UniProtKB-KW"/>
</dbReference>
<evidence type="ECO:0000256" key="2">
    <source>
        <dbReference type="ARBA" id="ARBA00022729"/>
    </source>
</evidence>
<dbReference type="Proteomes" id="UP000236884">
    <property type="component" value="Chromosome"/>
</dbReference>
<keyword evidence="6" id="KW-0961">Cell wall biogenesis/degradation</keyword>
<evidence type="ECO:0000313" key="14">
    <source>
        <dbReference type="Proteomes" id="UP000236884"/>
    </source>
</evidence>
<evidence type="ECO:0000256" key="8">
    <source>
        <dbReference type="PIRSR" id="PIRSR618044-2"/>
    </source>
</evidence>
<dbReference type="AlphaFoldDB" id="A0A0S3PP43"/>
<dbReference type="InterPro" id="IPR012338">
    <property type="entry name" value="Beta-lactam/transpept-like"/>
</dbReference>
<evidence type="ECO:0000256" key="10">
    <source>
        <dbReference type="SAM" id="MobiDB-lite"/>
    </source>
</evidence>
<reference evidence="13 14" key="1">
    <citation type="submission" date="2015-08" db="EMBL/GenBank/DDBJ databases">
        <title>Investigation of the bacterial diversity of lava forest soil.</title>
        <authorList>
            <person name="Lee J.S."/>
        </authorList>
    </citation>
    <scope>NUCLEOTIDE SEQUENCE [LARGE SCALE GENOMIC DNA]</scope>
    <source>
        <strain evidence="13 14">GJW-30</strain>
    </source>
</reference>
<keyword evidence="14" id="KW-1185">Reference proteome</keyword>
<feature type="compositionally biased region" description="Basic and acidic residues" evidence="10">
    <location>
        <begin position="404"/>
        <end position="414"/>
    </location>
</feature>
<feature type="domain" description="Peptidase S11 D-alanyl-D-alanine carboxypeptidase A N-terminal" evidence="12">
    <location>
        <begin position="23"/>
        <end position="247"/>
    </location>
</feature>
<sequence>MSFRLWRSAALAAALTGSLLIKMPSADAAALLLIDADSGKVLHSENAGYPWYPASVSKIMTTYVTLRAVKEGRIQLTSIVTVSPRALSQAPSKMGFPVGTQMTVEDALKMLMVKSANDIAVVLAEGVGGSVEGFAEEMNKTSRRLGMTQSSWVNPNGLPADGQITSARDMAILARTIMREFPEYSRFWNTHSIQLGRRVFRNYNRLVTQYPGADGMKTGFICASGYNLVATATRNGRKLIAVVLGANSGKDRTAQAAKLLDRGFTGGGIAWLVPSSGTVDSLQAIAAAPPNLRDEICGKNRGNRGEADDEPQPGFTDSGGGPGGLNLGGLITGFQPTVAGSSLHAPIDTQAPVVVSVIPPKGVANIEAAMAPRGRKAKKTKGGQQTVAIPVGENAKKKNAAAKPDAKPKAETKPKPGAKPAAGAKSANAAPAKKKPQP</sequence>
<dbReference type="Gene3D" id="3.40.710.10">
    <property type="entry name" value="DD-peptidase/beta-lactamase superfamily"/>
    <property type="match status" value="1"/>
</dbReference>
<name>A0A0S3PP43_9BRAD</name>
<dbReference type="KEGG" id="vgo:GJW-30_1_00151"/>
<feature type="active site" description="Proton acceptor" evidence="7">
    <location>
        <position position="58"/>
    </location>
</feature>
<dbReference type="GO" id="GO:0009252">
    <property type="term" value="P:peptidoglycan biosynthetic process"/>
    <property type="evidence" value="ECO:0007669"/>
    <property type="project" value="UniProtKB-KW"/>
</dbReference>
<feature type="compositionally biased region" description="Gly residues" evidence="10">
    <location>
        <begin position="317"/>
        <end position="328"/>
    </location>
</feature>
<dbReference type="GO" id="GO:0006508">
    <property type="term" value="P:proteolysis"/>
    <property type="evidence" value="ECO:0007669"/>
    <property type="project" value="InterPro"/>
</dbReference>
<dbReference type="SUPFAM" id="SSF56601">
    <property type="entry name" value="beta-lactamase/transpeptidase-like"/>
    <property type="match status" value="1"/>
</dbReference>
<keyword evidence="5" id="KW-0573">Peptidoglycan synthesis</keyword>
<evidence type="ECO:0000256" key="3">
    <source>
        <dbReference type="ARBA" id="ARBA00022801"/>
    </source>
</evidence>
<accession>A0A0S3PP43</accession>
<keyword evidence="13" id="KW-0645">Protease</keyword>
<feature type="region of interest" description="Disordered" evidence="10">
    <location>
        <begin position="369"/>
        <end position="438"/>
    </location>
</feature>
<feature type="compositionally biased region" description="Low complexity" evidence="10">
    <location>
        <begin position="418"/>
        <end position="431"/>
    </location>
</feature>
<keyword evidence="13" id="KW-0121">Carboxypeptidase</keyword>
<dbReference type="PANTHER" id="PTHR21581:SF6">
    <property type="entry name" value="TRAFFICKING PROTEIN PARTICLE COMPLEX SUBUNIT 12"/>
    <property type="match status" value="1"/>
</dbReference>
<feature type="chain" id="PRO_5006615542" evidence="11">
    <location>
        <begin position="29"/>
        <end position="438"/>
    </location>
</feature>
<evidence type="ECO:0000256" key="1">
    <source>
        <dbReference type="ARBA" id="ARBA00007164"/>
    </source>
</evidence>
<evidence type="ECO:0000256" key="4">
    <source>
        <dbReference type="ARBA" id="ARBA00022960"/>
    </source>
</evidence>
<dbReference type="GO" id="GO:0009002">
    <property type="term" value="F:serine-type D-Ala-D-Ala carboxypeptidase activity"/>
    <property type="evidence" value="ECO:0007669"/>
    <property type="project" value="UniProtKB-EC"/>
</dbReference>
<dbReference type="PRINTS" id="PR00725">
    <property type="entry name" value="DADACBPTASE1"/>
</dbReference>